<keyword evidence="7" id="KW-1185">Reference proteome</keyword>
<dbReference type="Gene3D" id="2.60.40.2030">
    <property type="match status" value="4"/>
</dbReference>
<dbReference type="SMART" id="SM00237">
    <property type="entry name" value="Calx_beta"/>
    <property type="match status" value="4"/>
</dbReference>
<evidence type="ECO:0000256" key="1">
    <source>
        <dbReference type="ARBA" id="ARBA00022729"/>
    </source>
</evidence>
<name>A0ABS8L2U3_9HYPH</name>
<dbReference type="InterPro" id="IPR038081">
    <property type="entry name" value="CalX-like_sf"/>
</dbReference>
<keyword evidence="1" id="KW-0732">Signal</keyword>
<feature type="domain" description="Calx-beta" evidence="5">
    <location>
        <begin position="466"/>
        <end position="569"/>
    </location>
</feature>
<sequence>MSNGTFTEFLDALRAFESGVDYDRYVSGQITEWQIRSWVGDANWNAYQAGQLSWRDMQYTSVNALGFVGYQFGEPLLIDLGYYQGNTGNLWTGQFTGKNGVDSLATLKTDLQESIILDAFGYNLDVIESGLEAKGTSLDALIGSQRTYVDTSGQSVTVTLTLTGILAAAHLRGAWGTLDLLNNGSASADEYGTSILKYIQQFGAYDAPGYSTLIAAHETGKTLAFAEELWSDDFNGDGTVSDYSGWDGTQSDGGSTGGGGTGDGGAPGGDGTVTVTTIGWMWGTNTVLAFDPGLDVLDFGWFQKDNFSIAEVGGSVVITITGNNQTYRLDGVTLAELSLANIRAKDAGAIQKWDAALDTAGPALPSLSLADVSVQEGNSGTRLMTFTVLLSTAVSGPVTVAYATADGTATAGSDYVAASGSLVFAAGETSKTIQVTVNGDTVTEGNEAFTIRLTNAAGATIADGSATGTLANDDAAATLPALSVSDVSMREGNSGATELMFVVTLDKAATAPVTVSYATANGTANAGSDYAALSGTLTFAAGETSKMVHVAVNGDTAPEASETFSLTLSNATGATIADATAAGQITDDDTMQDPGTGTGRTYLVNSVSGADIVGFDPALDRIDLGNANIHSFIVIDTPQGFGFLSPWSGETVIVQGVRLADLSVENFTFIDNNHLREALSGALAWENGPVLAADTVYMRSHEVGQVDRVTFDPAADVVSFKFYGSRENITMTEGSEGVVIADLSTGQKLILLGVTRAELSASNFEFTFTQVREDDVSGKIGVGQVSNAQILDFNLPIAGGGSVAGASGATDGVTGSDGGALPALSIADLSVTEGNGGHSHFMFEVMLDRAADGPVTVAYSTANGTATAGADYMAASGTVTFAAGETSKMVHVDIAGDVLAEGNETFTVNLSAPTGATIADGTAIGTILDDDDTPLLPALSIADLAVVEGNGEHAHFMFTVTLDKAATGAVTVAYMTANGTATAGSDYAATSGSLTFAAGETSKTVHVEIGGDTAFEANETFTVALSNASGATIADATAVGTIVNDDPAPDQGHVGNGQADTFAITWAWGTNKAIDFDTALDTLDFSWMARDHFSIAEANGSTVITIEGNNQSYTLTGVSLAELSLANIVAKDASAVAEWTAALTAAHAMHEYDLMI</sequence>
<dbReference type="Pfam" id="PF03160">
    <property type="entry name" value="Calx-beta"/>
    <property type="match status" value="4"/>
</dbReference>
<evidence type="ECO:0000256" key="4">
    <source>
        <dbReference type="SAM" id="MobiDB-lite"/>
    </source>
</evidence>
<dbReference type="Proteomes" id="UP001198862">
    <property type="component" value="Unassembled WGS sequence"/>
</dbReference>
<organism evidence="6 7">
    <name type="scientific">Reyranella aquatilis</name>
    <dbReference type="NCBI Taxonomy" id="2035356"/>
    <lineage>
        <taxon>Bacteria</taxon>
        <taxon>Pseudomonadati</taxon>
        <taxon>Pseudomonadota</taxon>
        <taxon>Alphaproteobacteria</taxon>
        <taxon>Hyphomicrobiales</taxon>
        <taxon>Reyranellaceae</taxon>
        <taxon>Reyranella</taxon>
    </lineage>
</organism>
<keyword evidence="2" id="KW-0677">Repeat</keyword>
<accession>A0ABS8L2U3</accession>
<dbReference type="EMBL" id="JAJISD010000016">
    <property type="protein sequence ID" value="MCC8432635.1"/>
    <property type="molecule type" value="Genomic_DNA"/>
</dbReference>
<feature type="domain" description="Calx-beta" evidence="5">
    <location>
        <begin position="359"/>
        <end position="454"/>
    </location>
</feature>
<feature type="region of interest" description="Disordered" evidence="4">
    <location>
        <begin position="241"/>
        <end position="270"/>
    </location>
</feature>
<evidence type="ECO:0000313" key="7">
    <source>
        <dbReference type="Proteomes" id="UP001198862"/>
    </source>
</evidence>
<dbReference type="RefSeq" id="WP_230554055.1">
    <property type="nucleotide sequence ID" value="NZ_JAJISD010000016.1"/>
</dbReference>
<protein>
    <recommendedName>
        <fullName evidence="5">Calx-beta domain-containing protein</fullName>
    </recommendedName>
</protein>
<dbReference type="SUPFAM" id="SSF141072">
    <property type="entry name" value="CalX-like"/>
    <property type="match status" value="4"/>
</dbReference>
<evidence type="ECO:0000313" key="6">
    <source>
        <dbReference type="EMBL" id="MCC8432635.1"/>
    </source>
</evidence>
<evidence type="ECO:0000259" key="5">
    <source>
        <dbReference type="SMART" id="SM00237"/>
    </source>
</evidence>
<dbReference type="InterPro" id="IPR026919">
    <property type="entry name" value="ADGRV1"/>
</dbReference>
<feature type="compositionally biased region" description="Gly residues" evidence="4">
    <location>
        <begin position="254"/>
        <end position="270"/>
    </location>
</feature>
<comment type="caution">
    <text evidence="6">The sequence shown here is derived from an EMBL/GenBank/DDBJ whole genome shotgun (WGS) entry which is preliminary data.</text>
</comment>
<feature type="domain" description="Calx-beta" evidence="5">
    <location>
        <begin position="811"/>
        <end position="911"/>
    </location>
</feature>
<keyword evidence="3" id="KW-0106">Calcium</keyword>
<gene>
    <name evidence="6" type="ORF">LJ725_26995</name>
</gene>
<evidence type="ECO:0000256" key="3">
    <source>
        <dbReference type="ARBA" id="ARBA00022837"/>
    </source>
</evidence>
<dbReference type="PANTHER" id="PTHR46682:SF1">
    <property type="entry name" value="ADHESION G-PROTEIN COUPLED RECEPTOR V1"/>
    <property type="match status" value="1"/>
</dbReference>
<dbReference type="PANTHER" id="PTHR46682">
    <property type="entry name" value="ADHESION G-PROTEIN COUPLED RECEPTOR V1"/>
    <property type="match status" value="1"/>
</dbReference>
<evidence type="ECO:0000256" key="2">
    <source>
        <dbReference type="ARBA" id="ARBA00022737"/>
    </source>
</evidence>
<dbReference type="InterPro" id="IPR003644">
    <property type="entry name" value="Calx_beta"/>
</dbReference>
<reference evidence="6 7" key="1">
    <citation type="submission" date="2021-11" db="EMBL/GenBank/DDBJ databases">
        <authorList>
            <person name="Lee D.-H."/>
            <person name="Kim S.-B."/>
        </authorList>
    </citation>
    <scope>NUCLEOTIDE SEQUENCE [LARGE SCALE GENOMIC DNA]</scope>
    <source>
        <strain evidence="6 7">KCTC 52223</strain>
    </source>
</reference>
<proteinExistence type="predicted"/>
<feature type="domain" description="Calx-beta" evidence="5">
    <location>
        <begin position="923"/>
        <end position="1026"/>
    </location>
</feature>